<feature type="transmembrane region" description="Helical" evidence="1">
    <location>
        <begin position="21"/>
        <end position="47"/>
    </location>
</feature>
<accession>A0A1H3T5J4</accession>
<evidence type="ECO:0000256" key="1">
    <source>
        <dbReference type="SAM" id="Phobius"/>
    </source>
</evidence>
<dbReference type="STRING" id="137265.SAMN05421684_5224"/>
<name>A0A1H3T5J4_9ACTN</name>
<dbReference type="AlphaFoldDB" id="A0A1H3T5J4"/>
<dbReference type="InterPro" id="IPR003848">
    <property type="entry name" value="DUF218"/>
</dbReference>
<dbReference type="InterPro" id="IPR051599">
    <property type="entry name" value="Cell_Envelope_Assoc"/>
</dbReference>
<keyword evidence="1" id="KW-0472">Membrane</keyword>
<dbReference type="Proteomes" id="UP000199632">
    <property type="component" value="Unassembled WGS sequence"/>
</dbReference>
<dbReference type="Pfam" id="PF02698">
    <property type="entry name" value="DUF218"/>
    <property type="match status" value="1"/>
</dbReference>
<organism evidence="3 4">
    <name type="scientific">Asanoa ishikariensis</name>
    <dbReference type="NCBI Taxonomy" id="137265"/>
    <lineage>
        <taxon>Bacteria</taxon>
        <taxon>Bacillati</taxon>
        <taxon>Actinomycetota</taxon>
        <taxon>Actinomycetes</taxon>
        <taxon>Micromonosporales</taxon>
        <taxon>Micromonosporaceae</taxon>
        <taxon>Asanoa</taxon>
    </lineage>
</organism>
<dbReference type="PANTHER" id="PTHR30336:SF6">
    <property type="entry name" value="INTEGRAL MEMBRANE PROTEIN"/>
    <property type="match status" value="1"/>
</dbReference>
<evidence type="ECO:0000313" key="3">
    <source>
        <dbReference type="EMBL" id="SDZ45512.1"/>
    </source>
</evidence>
<protein>
    <submittedName>
        <fullName evidence="3">Protein SanA, affects membrane permeability for vancomycin</fullName>
    </submittedName>
</protein>
<evidence type="ECO:0000313" key="4">
    <source>
        <dbReference type="Proteomes" id="UP000199632"/>
    </source>
</evidence>
<dbReference type="EMBL" id="FNQB01000003">
    <property type="protein sequence ID" value="SDZ45512.1"/>
    <property type="molecule type" value="Genomic_DNA"/>
</dbReference>
<dbReference type="GO" id="GO:0005886">
    <property type="term" value="C:plasma membrane"/>
    <property type="evidence" value="ECO:0007669"/>
    <property type="project" value="TreeGrafter"/>
</dbReference>
<dbReference type="CDD" id="cd06259">
    <property type="entry name" value="YdcF-like"/>
    <property type="match status" value="1"/>
</dbReference>
<reference evidence="4" key="1">
    <citation type="submission" date="2016-10" db="EMBL/GenBank/DDBJ databases">
        <authorList>
            <person name="Varghese N."/>
            <person name="Submissions S."/>
        </authorList>
    </citation>
    <scope>NUCLEOTIDE SEQUENCE [LARGE SCALE GENOMIC DNA]</scope>
    <source>
        <strain evidence="4">DSM 44718</strain>
    </source>
</reference>
<proteinExistence type="predicted"/>
<sequence length="237" mass="25681">MIDNGAVSTPESPPPRKRRRWLRAFLITAVAVVVAVPAAVVGTGLWLRAGARGHVFALDSVPAAPVVMVLGAQVYPDGTPSPFLAARLDLARQLYAAGTVGAVLVSGDHREFHYDEPGAMSRWLVERGVPERKVVQDHAGFDTYDSCVRAKKIFGVDRMIVVTQGFHIDRAVALCRDAGIDAVGVGDETVKRFERAWDWGAFREQLAGVKAAWDVATRRDPVFLGPRETGVQDALAN</sequence>
<keyword evidence="1" id="KW-1133">Transmembrane helix</keyword>
<dbReference type="RefSeq" id="WP_090800587.1">
    <property type="nucleotide sequence ID" value="NZ_BOND01000003.1"/>
</dbReference>
<evidence type="ECO:0000259" key="2">
    <source>
        <dbReference type="Pfam" id="PF02698"/>
    </source>
</evidence>
<gene>
    <name evidence="3" type="ORF">SAMN05421684_5224</name>
</gene>
<keyword evidence="4" id="KW-1185">Reference proteome</keyword>
<keyword evidence="1" id="KW-0812">Transmembrane</keyword>
<dbReference type="OrthoDB" id="9782395at2"/>
<dbReference type="PANTHER" id="PTHR30336">
    <property type="entry name" value="INNER MEMBRANE PROTEIN, PROBABLE PERMEASE"/>
    <property type="match status" value="1"/>
</dbReference>
<feature type="domain" description="DUF218" evidence="2">
    <location>
        <begin position="66"/>
        <end position="182"/>
    </location>
</feature>